<dbReference type="InterPro" id="IPR052544">
    <property type="entry name" value="Bacteriocin_Proc_Enz"/>
</dbReference>
<protein>
    <submittedName>
        <fullName evidence="2">SagB-type dehydrogenase domain-containing protein</fullName>
    </submittedName>
</protein>
<feature type="domain" description="Nitroreductase" evidence="1">
    <location>
        <begin position="100"/>
        <end position="235"/>
    </location>
</feature>
<gene>
    <name evidence="2" type="ORF">SAMN05216352_12534</name>
</gene>
<evidence type="ECO:0000313" key="3">
    <source>
        <dbReference type="Proteomes" id="UP000199017"/>
    </source>
</evidence>
<dbReference type="SUPFAM" id="SSF55469">
    <property type="entry name" value="FMN-dependent nitroreductase-like"/>
    <property type="match status" value="1"/>
</dbReference>
<dbReference type="InterPro" id="IPR029479">
    <property type="entry name" value="Nitroreductase"/>
</dbReference>
<dbReference type="Proteomes" id="UP000199017">
    <property type="component" value="Unassembled WGS sequence"/>
</dbReference>
<dbReference type="OrthoDB" id="9801593at2"/>
<dbReference type="PANTHER" id="PTHR43745:SF2">
    <property type="entry name" value="NITROREDUCTASE MJ1384-RELATED"/>
    <property type="match status" value="1"/>
</dbReference>
<keyword evidence="3" id="KW-1185">Reference proteome</keyword>
<dbReference type="Gene3D" id="3.40.109.10">
    <property type="entry name" value="NADH Oxidase"/>
    <property type="match status" value="2"/>
</dbReference>
<dbReference type="InterPro" id="IPR020051">
    <property type="entry name" value="SagB-type_dehydrogenase"/>
</dbReference>
<dbReference type="GO" id="GO:0016491">
    <property type="term" value="F:oxidoreductase activity"/>
    <property type="evidence" value="ECO:0007669"/>
    <property type="project" value="InterPro"/>
</dbReference>
<accession>A0A1G8R9Q7</accession>
<dbReference type="AlphaFoldDB" id="A0A1G8R9Q7"/>
<proteinExistence type="predicted"/>
<dbReference type="EMBL" id="FNDU01000025">
    <property type="protein sequence ID" value="SDJ13265.1"/>
    <property type="molecule type" value="Genomic_DNA"/>
</dbReference>
<dbReference type="NCBIfam" id="TIGR03605">
    <property type="entry name" value="antibiot_sagB"/>
    <property type="match status" value="1"/>
</dbReference>
<sequence length="526" mass="60321">MNLEGFLHNLHFNSGKISPPDWEVDWEDAPLPYKIYRDLPVFPLSQEVPLTLKERQVIVKPDLREIGHFLWYIFGLTQCCQSVDALDSTEQTGLMQWLRRFVPSGGALYPNELYVYLKMEDTPNGVYHYDVAHHQLVLLREGNFDSYLSQSLGNRCDMSACFGTVFVSTIFWKNFFKYHNFSYRLQGLDTGVVIGQLLEVTKRFGFSSGVYFQFLDRAVNHLLGLSEQEESVYAVIPMSLKPETTWRATENDKNGTVSSAELCQELTPIRHNHYTRSEKIKEYPMLVKMNESCLMESTESFLQIEEKEKSINRKEQTLTLPNVKRFSYDFASVCRKRYSPGMDFVLGKISQQQLATLLQEATASFSYHNDLDRGQKNSGYRVSLYGCFYGVEGIPDGAYHYDSATHVLRQKRLGDHRLWIQQGMSLQDVNMFQIPICLHVVGNQDHLKMELGYRGYRIQQIEAGMLVQRLLLVSSAIGLGGHPLLGFSASLCDEIYGITLEEKTSLIQIPISSYRFPHRLQGSLHG</sequence>
<dbReference type="InterPro" id="IPR000415">
    <property type="entry name" value="Nitroreductase-like"/>
</dbReference>
<reference evidence="2 3" key="1">
    <citation type="submission" date="2016-10" db="EMBL/GenBank/DDBJ databases">
        <authorList>
            <person name="de Groot N.N."/>
        </authorList>
    </citation>
    <scope>NUCLEOTIDE SEQUENCE [LARGE SCALE GENOMIC DNA]</scope>
    <source>
        <strain evidence="3">P4B,CCM 7963,CECT 7998,DSM 25260,IBRC-M 10614,KCTC 13821</strain>
    </source>
</reference>
<organism evidence="2 3">
    <name type="scientific">Alteribacillus bidgolensis</name>
    <dbReference type="NCBI Taxonomy" id="930129"/>
    <lineage>
        <taxon>Bacteria</taxon>
        <taxon>Bacillati</taxon>
        <taxon>Bacillota</taxon>
        <taxon>Bacilli</taxon>
        <taxon>Bacillales</taxon>
        <taxon>Bacillaceae</taxon>
        <taxon>Alteribacillus</taxon>
    </lineage>
</organism>
<dbReference type="PANTHER" id="PTHR43745">
    <property type="entry name" value="NITROREDUCTASE MJ1384-RELATED"/>
    <property type="match status" value="1"/>
</dbReference>
<evidence type="ECO:0000259" key="1">
    <source>
        <dbReference type="Pfam" id="PF00881"/>
    </source>
</evidence>
<dbReference type="Pfam" id="PF00881">
    <property type="entry name" value="Nitroreductase"/>
    <property type="match status" value="1"/>
</dbReference>
<evidence type="ECO:0000313" key="2">
    <source>
        <dbReference type="EMBL" id="SDJ13265.1"/>
    </source>
</evidence>
<dbReference type="CDD" id="cd02142">
    <property type="entry name" value="McbC_SagB-like_oxidoreductase"/>
    <property type="match status" value="1"/>
</dbReference>
<dbReference type="RefSeq" id="WP_091588173.1">
    <property type="nucleotide sequence ID" value="NZ_FNDU01000025.1"/>
</dbReference>
<dbReference type="STRING" id="930129.SAMN05216352_12534"/>
<name>A0A1G8R9Q7_9BACI</name>